<evidence type="ECO:0000313" key="2">
    <source>
        <dbReference type="EMBL" id="AMB94121.1"/>
    </source>
</evidence>
<keyword evidence="4" id="KW-1185">Reference proteome</keyword>
<reference evidence="2 4" key="1">
    <citation type="journal article" date="2016" name="Genome Announc.">
        <title>Complete Genome Sequences of Aerococcus christensenii CCUG 28831T, Aerococcus sanguinicola CCUG 43001T, Aerococcus urinae CCUG 36881T, Aerococcus urinaeequi CCUG 28094T, Aerococcus urinaehominis CCUG 42038 BT, and Aerococcus viridans CCUG 4311T.</title>
        <authorList>
            <person name="Carkaci D."/>
            <person name="Dargis R."/>
            <person name="Nielsen X.C."/>
            <person name="Skovgaard O."/>
            <person name="Fuursted K."/>
            <person name="Christensen J.J."/>
        </authorList>
    </citation>
    <scope>NUCLEOTIDE SEQUENCE [LARGE SCALE GENOMIC DNA]</scope>
    <source>
        <strain evidence="2 4">CCUG43001</strain>
    </source>
</reference>
<dbReference type="PANTHER" id="PTHR36111">
    <property type="entry name" value="INNER MEMBRANE PROTEIN-RELATED"/>
    <property type="match status" value="1"/>
</dbReference>
<feature type="transmembrane region" description="Helical" evidence="1">
    <location>
        <begin position="56"/>
        <end position="75"/>
    </location>
</feature>
<reference evidence="4" key="2">
    <citation type="submission" date="2016-01" db="EMBL/GenBank/DDBJ databases">
        <title>Six Aerococcus type strain genome sequencing and assembly using PacBio and Illumina Hiseq.</title>
        <authorList>
            <person name="Carkaci D."/>
            <person name="Dargis R."/>
            <person name="Nielsen X.C."/>
            <person name="Skovgaard O."/>
            <person name="Fuursted K."/>
            <person name="Christensen J.J."/>
        </authorList>
    </citation>
    <scope>NUCLEOTIDE SEQUENCE [LARGE SCALE GENOMIC DNA]</scope>
    <source>
        <strain evidence="4">CCUG43001</strain>
    </source>
</reference>
<dbReference type="InterPro" id="IPR007563">
    <property type="entry name" value="DUF554"/>
</dbReference>
<feature type="transmembrane region" description="Helical" evidence="1">
    <location>
        <begin position="182"/>
        <end position="203"/>
    </location>
</feature>
<feature type="transmembrane region" description="Helical" evidence="1">
    <location>
        <begin position="34"/>
        <end position="50"/>
    </location>
</feature>
<feature type="transmembrane region" description="Helical" evidence="1">
    <location>
        <begin position="6"/>
        <end position="22"/>
    </location>
</feature>
<dbReference type="EMBL" id="CP014160">
    <property type="protein sequence ID" value="AMB94121.1"/>
    <property type="molecule type" value="Genomic_DNA"/>
</dbReference>
<evidence type="ECO:0000313" key="4">
    <source>
        <dbReference type="Proteomes" id="UP000069912"/>
    </source>
</evidence>
<dbReference type="KEGG" id="asan:AWM72_04780"/>
<keyword evidence="1" id="KW-1133">Transmembrane helix</keyword>
<feature type="transmembrane region" description="Helical" evidence="1">
    <location>
        <begin position="96"/>
        <end position="118"/>
    </location>
</feature>
<dbReference type="GeneID" id="92903381"/>
<keyword evidence="1" id="KW-0472">Membrane</keyword>
<dbReference type="PANTHER" id="PTHR36111:SF2">
    <property type="entry name" value="INNER MEMBRANE PROTEIN"/>
    <property type="match status" value="1"/>
</dbReference>
<dbReference type="AlphaFoldDB" id="A0A120I983"/>
<sequence length="230" mass="24062">MYKGVIVEALVLVVFAVVGHFIGERLPERVRKACMQMIGVVVLYLGISGASDSKNLIVLLMSLLLGTIIGEFINIEGALDRGSKAIQNKVASGEEASLFAEGFVTASLVICVGAMTVLGALQSGLNGDHSLLYTKSVIVAVSSLIFGSTYGIGAAFAALSVLVYEGGLVTLAAWIAPYLTPAVVAEMSGAGSIILVGLGLNMLEITDIRVTNQIPAIFMPIILLPLYNLF</sequence>
<dbReference type="Proteomes" id="UP000234239">
    <property type="component" value="Unassembled WGS sequence"/>
</dbReference>
<dbReference type="EMBL" id="PKGY01000002">
    <property type="protein sequence ID" value="PKZ22211.1"/>
    <property type="molecule type" value="Genomic_DNA"/>
</dbReference>
<reference evidence="3 5" key="3">
    <citation type="submission" date="2017-12" db="EMBL/GenBank/DDBJ databases">
        <title>Phylogenetic diversity of female urinary microbiome.</title>
        <authorList>
            <person name="Thomas-White K."/>
            <person name="Wolfe A.J."/>
        </authorList>
    </citation>
    <scope>NUCLEOTIDE SEQUENCE [LARGE SCALE GENOMIC DNA]</scope>
    <source>
        <strain evidence="3 5">UMB0139</strain>
    </source>
</reference>
<keyword evidence="1" id="KW-0812">Transmembrane</keyword>
<dbReference type="Pfam" id="PF04474">
    <property type="entry name" value="DUF554"/>
    <property type="match status" value="1"/>
</dbReference>
<name>A0A120I983_9LACT</name>
<evidence type="ECO:0000256" key="1">
    <source>
        <dbReference type="SAM" id="Phobius"/>
    </source>
</evidence>
<evidence type="ECO:0000313" key="5">
    <source>
        <dbReference type="Proteomes" id="UP000234239"/>
    </source>
</evidence>
<dbReference type="Proteomes" id="UP000069912">
    <property type="component" value="Chromosome"/>
</dbReference>
<dbReference type="OrthoDB" id="9797976at2"/>
<proteinExistence type="predicted"/>
<gene>
    <name evidence="2" type="ORF">AWM72_04780</name>
    <name evidence="3" type="ORF">CYJ28_03595</name>
</gene>
<dbReference type="RefSeq" id="WP_067974054.1">
    <property type="nucleotide sequence ID" value="NZ_CAJHKM010000001.1"/>
</dbReference>
<protein>
    <submittedName>
        <fullName evidence="3">DUF554 domain-containing protein</fullName>
    </submittedName>
</protein>
<accession>A0A120I983</accession>
<organism evidence="2 4">
    <name type="scientific">Aerococcus sanguinicola</name>
    <dbReference type="NCBI Taxonomy" id="119206"/>
    <lineage>
        <taxon>Bacteria</taxon>
        <taxon>Bacillati</taxon>
        <taxon>Bacillota</taxon>
        <taxon>Bacilli</taxon>
        <taxon>Lactobacillales</taxon>
        <taxon>Aerococcaceae</taxon>
        <taxon>Aerococcus</taxon>
    </lineage>
</organism>
<evidence type="ECO:0000313" key="3">
    <source>
        <dbReference type="EMBL" id="PKZ22211.1"/>
    </source>
</evidence>